<reference evidence="1" key="1">
    <citation type="submission" date="2020-11" db="EMBL/GenBank/DDBJ databases">
        <authorList>
            <person name="Tran Van P."/>
        </authorList>
    </citation>
    <scope>NUCLEOTIDE SEQUENCE</scope>
</reference>
<dbReference type="InterPro" id="IPR027417">
    <property type="entry name" value="P-loop_NTPase"/>
</dbReference>
<accession>A0A7R8ZVK1</accession>
<dbReference type="SUPFAM" id="SSF52540">
    <property type="entry name" value="P-loop containing nucleoside triphosphate hydrolases"/>
    <property type="match status" value="1"/>
</dbReference>
<organism evidence="1">
    <name type="scientific">Cyprideis torosa</name>
    <dbReference type="NCBI Taxonomy" id="163714"/>
    <lineage>
        <taxon>Eukaryota</taxon>
        <taxon>Metazoa</taxon>
        <taxon>Ecdysozoa</taxon>
        <taxon>Arthropoda</taxon>
        <taxon>Crustacea</taxon>
        <taxon>Oligostraca</taxon>
        <taxon>Ostracoda</taxon>
        <taxon>Podocopa</taxon>
        <taxon>Podocopida</taxon>
        <taxon>Cytherocopina</taxon>
        <taxon>Cytheroidea</taxon>
        <taxon>Cytherideidae</taxon>
        <taxon>Cyprideis</taxon>
    </lineage>
</organism>
<name>A0A7R8ZVK1_9CRUS</name>
<feature type="non-terminal residue" evidence="1">
    <location>
        <position position="1"/>
    </location>
</feature>
<gene>
    <name evidence="1" type="ORF">CTOB1V02_LOCUS11155</name>
</gene>
<dbReference type="AlphaFoldDB" id="A0A7R8ZVK1"/>
<protein>
    <submittedName>
        <fullName evidence="1">Uncharacterized protein</fullName>
    </submittedName>
</protein>
<dbReference type="EMBL" id="OB666060">
    <property type="protein sequence ID" value="CAD7233332.1"/>
    <property type="molecule type" value="Genomic_DNA"/>
</dbReference>
<evidence type="ECO:0000313" key="1">
    <source>
        <dbReference type="EMBL" id="CAD7233332.1"/>
    </source>
</evidence>
<dbReference type="OrthoDB" id="6138663at2759"/>
<dbReference type="Gene3D" id="3.40.50.300">
    <property type="entry name" value="P-loop containing nucleotide triphosphate hydrolases"/>
    <property type="match status" value="1"/>
</dbReference>
<proteinExistence type="predicted"/>
<sequence>MFVRLMRVDFDRSSTAEQIAKTVSLVREALKRRIKEYRIKDPKVLDFQIGDLPSLKVFIVAQWRTGSTFLSQVLDQYPGVFFHYEPLY</sequence>